<organism evidence="1 2">
    <name type="scientific">Austropuccinia psidii MF-1</name>
    <dbReference type="NCBI Taxonomy" id="1389203"/>
    <lineage>
        <taxon>Eukaryota</taxon>
        <taxon>Fungi</taxon>
        <taxon>Dikarya</taxon>
        <taxon>Basidiomycota</taxon>
        <taxon>Pucciniomycotina</taxon>
        <taxon>Pucciniomycetes</taxon>
        <taxon>Pucciniales</taxon>
        <taxon>Sphaerophragmiaceae</taxon>
        <taxon>Austropuccinia</taxon>
    </lineage>
</organism>
<gene>
    <name evidence="1" type="ORF">O181_074556</name>
</gene>
<dbReference type="AlphaFoldDB" id="A0A9Q3F6S9"/>
<proteinExistence type="predicted"/>
<sequence length="131" mass="14240">MNPPATFESVSKAIQAAETAAMSVVPVELIDHDASVLAVGYFPPGSSESVPAEMHHHFYQATEGPPNKSHPQHLPGNMLEKCFAFKGQGQTYSLIEKLGDLCLYFKKGKHWYANCHKFGADVKAGREVAPA</sequence>
<dbReference type="EMBL" id="AVOT02039739">
    <property type="protein sequence ID" value="MBW0534841.1"/>
    <property type="molecule type" value="Genomic_DNA"/>
</dbReference>
<evidence type="ECO:0000313" key="1">
    <source>
        <dbReference type="EMBL" id="MBW0534841.1"/>
    </source>
</evidence>
<keyword evidence="2" id="KW-1185">Reference proteome</keyword>
<evidence type="ECO:0000313" key="2">
    <source>
        <dbReference type="Proteomes" id="UP000765509"/>
    </source>
</evidence>
<comment type="caution">
    <text evidence="1">The sequence shown here is derived from an EMBL/GenBank/DDBJ whole genome shotgun (WGS) entry which is preliminary data.</text>
</comment>
<reference evidence="1" key="1">
    <citation type="submission" date="2021-03" db="EMBL/GenBank/DDBJ databases">
        <title>Draft genome sequence of rust myrtle Austropuccinia psidii MF-1, a brazilian biotype.</title>
        <authorList>
            <person name="Quecine M.C."/>
            <person name="Pachon D.M.R."/>
            <person name="Bonatelli M.L."/>
            <person name="Correr F.H."/>
            <person name="Franceschini L.M."/>
            <person name="Leite T.F."/>
            <person name="Margarido G.R.A."/>
            <person name="Almeida C.A."/>
            <person name="Ferrarezi J.A."/>
            <person name="Labate C.A."/>
        </authorList>
    </citation>
    <scope>NUCLEOTIDE SEQUENCE</scope>
    <source>
        <strain evidence="1">MF-1</strain>
    </source>
</reference>
<dbReference type="Proteomes" id="UP000765509">
    <property type="component" value="Unassembled WGS sequence"/>
</dbReference>
<name>A0A9Q3F6S9_9BASI</name>
<accession>A0A9Q3F6S9</accession>
<protein>
    <submittedName>
        <fullName evidence="1">Uncharacterized protein</fullName>
    </submittedName>
</protein>